<protein>
    <submittedName>
        <fullName evidence="1">Uncharacterized protein</fullName>
    </submittedName>
</protein>
<evidence type="ECO:0000313" key="1">
    <source>
        <dbReference type="EMBL" id="MFC5412197.1"/>
    </source>
</evidence>
<reference evidence="2" key="1">
    <citation type="journal article" date="2019" name="Int. J. Syst. Evol. Microbiol.">
        <title>The Global Catalogue of Microorganisms (GCM) 10K type strain sequencing project: providing services to taxonomists for standard genome sequencing and annotation.</title>
        <authorList>
            <consortium name="The Broad Institute Genomics Platform"/>
            <consortium name="The Broad Institute Genome Sequencing Center for Infectious Disease"/>
            <person name="Wu L."/>
            <person name="Ma J."/>
        </authorList>
    </citation>
    <scope>NUCLEOTIDE SEQUENCE [LARGE SCALE GENOMIC DNA]</scope>
    <source>
        <strain evidence="2">CCUG 55250</strain>
    </source>
</reference>
<keyword evidence="2" id="KW-1185">Reference proteome</keyword>
<dbReference type="Proteomes" id="UP001596106">
    <property type="component" value="Unassembled WGS sequence"/>
</dbReference>
<dbReference type="RefSeq" id="WP_379849469.1">
    <property type="nucleotide sequence ID" value="NZ_JBHSMA010000011.1"/>
</dbReference>
<organism evidence="1 2">
    <name type="scientific">Larkinella bovis</name>
    <dbReference type="NCBI Taxonomy" id="683041"/>
    <lineage>
        <taxon>Bacteria</taxon>
        <taxon>Pseudomonadati</taxon>
        <taxon>Bacteroidota</taxon>
        <taxon>Cytophagia</taxon>
        <taxon>Cytophagales</taxon>
        <taxon>Spirosomataceae</taxon>
        <taxon>Larkinella</taxon>
    </lineage>
</organism>
<proteinExistence type="predicted"/>
<name>A0ABW0IJ46_9BACT</name>
<sequence length="163" mass="19206">MTPFDLYNRLPEREDNDLSVLVGYYFNHIPELSSFLELDKQITADCQQVIIKYYKDHYFDNRRIWRLASVWYDQFPVMIIQNAGLEGEEHHRRFITDLPRYHQLIDYLKGLLTRQAVALNDIFAPHTDIDGLDMFHGHSLDSLFKSVGQPSLVGIWPYTINSN</sequence>
<dbReference type="EMBL" id="JBHSMA010000011">
    <property type="protein sequence ID" value="MFC5412197.1"/>
    <property type="molecule type" value="Genomic_DNA"/>
</dbReference>
<comment type="caution">
    <text evidence="1">The sequence shown here is derived from an EMBL/GenBank/DDBJ whole genome shotgun (WGS) entry which is preliminary data.</text>
</comment>
<evidence type="ECO:0000313" key="2">
    <source>
        <dbReference type="Proteomes" id="UP001596106"/>
    </source>
</evidence>
<gene>
    <name evidence="1" type="ORF">ACFPMF_22925</name>
</gene>
<accession>A0ABW0IJ46</accession>